<dbReference type="GO" id="GO:0005544">
    <property type="term" value="F:calcium-dependent phospholipid binding"/>
    <property type="evidence" value="ECO:0007669"/>
    <property type="project" value="TreeGrafter"/>
</dbReference>
<organism evidence="1">
    <name type="scientific">Spodoptera frugiperda</name>
    <name type="common">Fall armyworm</name>
    <dbReference type="NCBI Taxonomy" id="7108"/>
    <lineage>
        <taxon>Eukaryota</taxon>
        <taxon>Metazoa</taxon>
        <taxon>Ecdysozoa</taxon>
        <taxon>Arthropoda</taxon>
        <taxon>Hexapoda</taxon>
        <taxon>Insecta</taxon>
        <taxon>Pterygota</taxon>
        <taxon>Neoptera</taxon>
        <taxon>Endopterygota</taxon>
        <taxon>Lepidoptera</taxon>
        <taxon>Glossata</taxon>
        <taxon>Ditrysia</taxon>
        <taxon>Noctuoidea</taxon>
        <taxon>Noctuidae</taxon>
        <taxon>Amphipyrinae</taxon>
        <taxon>Spodoptera</taxon>
    </lineage>
</organism>
<dbReference type="GO" id="GO:0006906">
    <property type="term" value="P:vesicle fusion"/>
    <property type="evidence" value="ECO:0007669"/>
    <property type="project" value="TreeGrafter"/>
</dbReference>
<dbReference type="GO" id="GO:0001786">
    <property type="term" value="F:phosphatidylserine binding"/>
    <property type="evidence" value="ECO:0007669"/>
    <property type="project" value="TreeGrafter"/>
</dbReference>
<dbReference type="GO" id="GO:0000149">
    <property type="term" value="F:SNARE binding"/>
    <property type="evidence" value="ECO:0007669"/>
    <property type="project" value="TreeGrafter"/>
</dbReference>
<dbReference type="FunFam" id="2.60.40.150:FF:000353">
    <property type="entry name" value="Synaptotagmin 7, isoform I"/>
    <property type="match status" value="1"/>
</dbReference>
<dbReference type="GO" id="GO:0005509">
    <property type="term" value="F:calcium ion binding"/>
    <property type="evidence" value="ECO:0007669"/>
    <property type="project" value="TreeGrafter"/>
</dbReference>
<reference evidence="1" key="1">
    <citation type="submission" date="2016-07" db="EMBL/GenBank/DDBJ databases">
        <authorList>
            <person name="Bretaudeau A."/>
        </authorList>
    </citation>
    <scope>NUCLEOTIDE SEQUENCE</scope>
    <source>
        <strain evidence="1">Rice</strain>
        <tissue evidence="1">Whole body</tissue>
    </source>
</reference>
<dbReference type="EMBL" id="ODYU01008756">
    <property type="protein sequence ID" value="SOQ52631.1"/>
    <property type="molecule type" value="Genomic_DNA"/>
</dbReference>
<dbReference type="Gene3D" id="2.60.40.150">
    <property type="entry name" value="C2 domain"/>
    <property type="match status" value="1"/>
</dbReference>
<evidence type="ECO:0000313" key="1">
    <source>
        <dbReference type="EMBL" id="SOQ52631.1"/>
    </source>
</evidence>
<sequence>MFVNAPTTQEKILMWGNRSEKESQTQELLTKNHPVPTPSYRAGAPLGNEKILDTYVFILLRWPNSRECDCWTLYLGFDSRVGQSITGLISVFRKFLSGSTESGIGNNHPISSPALGDERVRLLLTKNHPVPTPAFLTGAPLIEPLSHEECLSINHHACSMRVGDFKLIIRNYKPRFRHDVLLHRLTELELYLVHNHTRWFDHQMVSNRRRPWTSETPEALQVDLSEKPSFWKALKPPAKDKCGELLTSLCYHPSNSVLTLTLLKARNLKAKDINGKSVQYSRAQGIPRRSAV</sequence>
<dbReference type="GO" id="GO:0048791">
    <property type="term" value="P:calcium ion-regulated exocytosis of neurotransmitter"/>
    <property type="evidence" value="ECO:0007669"/>
    <property type="project" value="TreeGrafter"/>
</dbReference>
<dbReference type="GO" id="GO:0030424">
    <property type="term" value="C:axon"/>
    <property type="evidence" value="ECO:0007669"/>
    <property type="project" value="TreeGrafter"/>
</dbReference>
<gene>
    <name evidence="1" type="ORF">SFRICE_026240</name>
</gene>
<dbReference type="GO" id="GO:0005886">
    <property type="term" value="C:plasma membrane"/>
    <property type="evidence" value="ECO:0007669"/>
    <property type="project" value="TreeGrafter"/>
</dbReference>
<dbReference type="AlphaFoldDB" id="A0A2H1WHT3"/>
<proteinExistence type="predicted"/>
<dbReference type="GO" id="GO:0098793">
    <property type="term" value="C:presynapse"/>
    <property type="evidence" value="ECO:0007669"/>
    <property type="project" value="GOC"/>
</dbReference>
<dbReference type="InterPro" id="IPR035892">
    <property type="entry name" value="C2_domain_sf"/>
</dbReference>
<name>A0A2H1WHT3_SPOFR</name>
<protein>
    <submittedName>
        <fullName evidence="1">SFRICE_026240</fullName>
    </submittedName>
</protein>
<dbReference type="GO" id="GO:0070382">
    <property type="term" value="C:exocytic vesicle"/>
    <property type="evidence" value="ECO:0007669"/>
    <property type="project" value="TreeGrafter"/>
</dbReference>
<dbReference type="PANTHER" id="PTHR10024">
    <property type="entry name" value="SYNAPTOTAGMIN"/>
    <property type="match status" value="1"/>
</dbReference>
<dbReference type="SUPFAM" id="SSF49562">
    <property type="entry name" value="C2 domain (Calcium/lipid-binding domain, CaLB)"/>
    <property type="match status" value="1"/>
</dbReference>
<dbReference type="PANTHER" id="PTHR10024:SF344">
    <property type="entry name" value="SYNAPTOTAGMIN-7"/>
    <property type="match status" value="1"/>
</dbReference>
<accession>A0A2H1WHT3</accession>
<dbReference type="GO" id="GO:0030276">
    <property type="term" value="F:clathrin binding"/>
    <property type="evidence" value="ECO:0007669"/>
    <property type="project" value="TreeGrafter"/>
</dbReference>